<reference evidence="1 2" key="1">
    <citation type="journal article" date="2019" name="Nat. Ecol. Evol.">
        <title>Megaphylogeny resolves global patterns of mushroom evolution.</title>
        <authorList>
            <person name="Varga T."/>
            <person name="Krizsan K."/>
            <person name="Foldi C."/>
            <person name="Dima B."/>
            <person name="Sanchez-Garcia M."/>
            <person name="Sanchez-Ramirez S."/>
            <person name="Szollosi G.J."/>
            <person name="Szarkandi J.G."/>
            <person name="Papp V."/>
            <person name="Albert L."/>
            <person name="Andreopoulos W."/>
            <person name="Angelini C."/>
            <person name="Antonin V."/>
            <person name="Barry K.W."/>
            <person name="Bougher N.L."/>
            <person name="Buchanan P."/>
            <person name="Buyck B."/>
            <person name="Bense V."/>
            <person name="Catcheside P."/>
            <person name="Chovatia M."/>
            <person name="Cooper J."/>
            <person name="Damon W."/>
            <person name="Desjardin D."/>
            <person name="Finy P."/>
            <person name="Geml J."/>
            <person name="Haridas S."/>
            <person name="Hughes K."/>
            <person name="Justo A."/>
            <person name="Karasinski D."/>
            <person name="Kautmanova I."/>
            <person name="Kiss B."/>
            <person name="Kocsube S."/>
            <person name="Kotiranta H."/>
            <person name="LaButti K.M."/>
            <person name="Lechner B.E."/>
            <person name="Liimatainen K."/>
            <person name="Lipzen A."/>
            <person name="Lukacs Z."/>
            <person name="Mihaltcheva S."/>
            <person name="Morgado L.N."/>
            <person name="Niskanen T."/>
            <person name="Noordeloos M.E."/>
            <person name="Ohm R.A."/>
            <person name="Ortiz-Santana B."/>
            <person name="Ovrebo C."/>
            <person name="Racz N."/>
            <person name="Riley R."/>
            <person name="Savchenko A."/>
            <person name="Shiryaev A."/>
            <person name="Soop K."/>
            <person name="Spirin V."/>
            <person name="Szebenyi C."/>
            <person name="Tomsovsky M."/>
            <person name="Tulloss R.E."/>
            <person name="Uehling J."/>
            <person name="Grigoriev I.V."/>
            <person name="Vagvolgyi C."/>
            <person name="Papp T."/>
            <person name="Martin F.M."/>
            <person name="Miettinen O."/>
            <person name="Hibbett D.S."/>
            <person name="Nagy L.G."/>
        </authorList>
    </citation>
    <scope>NUCLEOTIDE SEQUENCE [LARGE SCALE GENOMIC DNA]</scope>
    <source>
        <strain evidence="1 2">NL-1719</strain>
    </source>
</reference>
<protein>
    <submittedName>
        <fullName evidence="1">Uncharacterized protein</fullName>
    </submittedName>
</protein>
<keyword evidence="2" id="KW-1185">Reference proteome</keyword>
<gene>
    <name evidence="1" type="ORF">BDN72DRAFT_850593</name>
</gene>
<evidence type="ECO:0000313" key="1">
    <source>
        <dbReference type="EMBL" id="TFK60339.1"/>
    </source>
</evidence>
<organism evidence="1 2">
    <name type="scientific">Pluteus cervinus</name>
    <dbReference type="NCBI Taxonomy" id="181527"/>
    <lineage>
        <taxon>Eukaryota</taxon>
        <taxon>Fungi</taxon>
        <taxon>Dikarya</taxon>
        <taxon>Basidiomycota</taxon>
        <taxon>Agaricomycotina</taxon>
        <taxon>Agaricomycetes</taxon>
        <taxon>Agaricomycetidae</taxon>
        <taxon>Agaricales</taxon>
        <taxon>Pluteineae</taxon>
        <taxon>Pluteaceae</taxon>
        <taxon>Pluteus</taxon>
    </lineage>
</organism>
<dbReference type="Proteomes" id="UP000308600">
    <property type="component" value="Unassembled WGS sequence"/>
</dbReference>
<name>A0ACD3A3W5_9AGAR</name>
<accession>A0ACD3A3W5</accession>
<evidence type="ECO:0000313" key="2">
    <source>
        <dbReference type="Proteomes" id="UP000308600"/>
    </source>
</evidence>
<dbReference type="EMBL" id="ML208790">
    <property type="protein sequence ID" value="TFK60339.1"/>
    <property type="molecule type" value="Genomic_DNA"/>
</dbReference>
<proteinExistence type="predicted"/>
<sequence>MLGGNWVLHREYQHAVIRASLLEGEVYAVKDDGGEIASVAYWFGPDSCLFGSKAQRQLGFDTFFRKLSLETQIWWVDTYPRTVERLRPRVLSDEESNSLWWCYNLVTDAAARKRGYGTALIEAKYRQVACNGQIIGLAAAPDENVRFYKSIGFKERGGTIMSSPTGNFPVHCFVKKPP</sequence>